<dbReference type="GO" id="GO:0006605">
    <property type="term" value="P:protein targeting"/>
    <property type="evidence" value="ECO:0007669"/>
    <property type="project" value="UniProtKB-UniRule"/>
</dbReference>
<dbReference type="RefSeq" id="WP_123205200.1">
    <property type="nucleotide sequence ID" value="NZ_RBEE01000011.1"/>
</dbReference>
<dbReference type="FunFam" id="1.20.1640.10:FF:000004">
    <property type="entry name" value="Protein translocase subunit SecD"/>
    <property type="match status" value="1"/>
</dbReference>
<dbReference type="PANTHER" id="PTHR30081:SF1">
    <property type="entry name" value="PROTEIN TRANSLOCASE SUBUNIT SECD"/>
    <property type="match status" value="1"/>
</dbReference>
<dbReference type="GO" id="GO:0005886">
    <property type="term" value="C:plasma membrane"/>
    <property type="evidence" value="ECO:0007669"/>
    <property type="project" value="UniProtKB-SubCell"/>
</dbReference>
<feature type="compositionally biased region" description="Low complexity" evidence="11">
    <location>
        <begin position="260"/>
        <end position="273"/>
    </location>
</feature>
<keyword evidence="16" id="KW-1185">Reference proteome</keyword>
<proteinExistence type="inferred from homology"/>
<feature type="transmembrane region" description="Helical" evidence="9">
    <location>
        <begin position="822"/>
        <end position="840"/>
    </location>
</feature>
<dbReference type="AlphaFoldDB" id="A0A3N0BXV0"/>
<evidence type="ECO:0000256" key="6">
    <source>
        <dbReference type="ARBA" id="ARBA00022989"/>
    </source>
</evidence>
<gene>
    <name evidence="10" type="primary">secF</name>
    <name evidence="9" type="synonym">secD</name>
    <name evidence="15" type="ORF">D7004_07225</name>
</gene>
<dbReference type="InterPro" id="IPR005791">
    <property type="entry name" value="SecD"/>
</dbReference>
<evidence type="ECO:0000256" key="7">
    <source>
        <dbReference type="ARBA" id="ARBA00023010"/>
    </source>
</evidence>
<dbReference type="NCBIfam" id="TIGR00916">
    <property type="entry name" value="2A0604s01"/>
    <property type="match status" value="1"/>
</dbReference>
<feature type="domain" description="Protein translocase subunit SecDF P1" evidence="13">
    <location>
        <begin position="178"/>
        <end position="235"/>
    </location>
</feature>
<keyword evidence="7 9" id="KW-0811">Translocation</keyword>
<dbReference type="Proteomes" id="UP000274046">
    <property type="component" value="Unassembled WGS sequence"/>
</dbReference>
<evidence type="ECO:0000259" key="13">
    <source>
        <dbReference type="Pfam" id="PF21760"/>
    </source>
</evidence>
<feature type="transmembrane region" description="Helical" evidence="9">
    <location>
        <begin position="938"/>
        <end position="956"/>
    </location>
</feature>
<evidence type="ECO:0000313" key="15">
    <source>
        <dbReference type="EMBL" id="RNL54573.1"/>
    </source>
</evidence>
<comment type="subunit">
    <text evidence="9">Forms a complex with SecF. Part of the essential Sec protein translocation apparatus which comprises SecA, SecYEG and auxiliary proteins SecDF. Other proteins may also be involved.</text>
</comment>
<comment type="function">
    <text evidence="9">Part of the Sec protein translocase complex. Interacts with the SecYEG preprotein conducting channel. SecDF uses the proton motive force (PMF) to complete protein translocation after the ATP-dependent function of SecA.</text>
</comment>
<dbReference type="Gene3D" id="1.20.1640.10">
    <property type="entry name" value="Multidrug efflux transporter AcrB transmembrane domain"/>
    <property type="match status" value="2"/>
</dbReference>
<dbReference type="InterPro" id="IPR022645">
    <property type="entry name" value="SecD/SecF_bac"/>
</dbReference>
<feature type="transmembrane region" description="Helical" evidence="9">
    <location>
        <begin position="545"/>
        <end position="566"/>
    </location>
</feature>
<feature type="transmembrane region" description="Helical" evidence="9">
    <location>
        <begin position="618"/>
        <end position="636"/>
    </location>
</feature>
<evidence type="ECO:0000313" key="16">
    <source>
        <dbReference type="Proteomes" id="UP000274046"/>
    </source>
</evidence>
<dbReference type="Pfam" id="PF02355">
    <property type="entry name" value="SecD_SecF_C"/>
    <property type="match status" value="2"/>
</dbReference>
<keyword evidence="5 9" id="KW-0653">Protein transport</keyword>
<feature type="transmembrane region" description="Helical" evidence="9">
    <location>
        <begin position="642"/>
        <end position="666"/>
    </location>
</feature>
<dbReference type="GO" id="GO:0015450">
    <property type="term" value="F:protein-transporting ATPase activity"/>
    <property type="evidence" value="ECO:0007669"/>
    <property type="project" value="InterPro"/>
</dbReference>
<dbReference type="HAMAP" id="MF_01463_B">
    <property type="entry name" value="SecD_B"/>
    <property type="match status" value="1"/>
</dbReference>
<evidence type="ECO:0000256" key="2">
    <source>
        <dbReference type="ARBA" id="ARBA00022448"/>
    </source>
</evidence>
<evidence type="ECO:0000256" key="1">
    <source>
        <dbReference type="ARBA" id="ARBA00004651"/>
    </source>
</evidence>
<dbReference type="PANTHER" id="PTHR30081">
    <property type="entry name" value="PROTEIN-EXPORT MEMBRANE PROTEIN SEC"/>
    <property type="match status" value="1"/>
</dbReference>
<dbReference type="InterPro" id="IPR048631">
    <property type="entry name" value="SecD_1st"/>
</dbReference>
<dbReference type="InterPro" id="IPR022646">
    <property type="entry name" value="SecD/SecF_CS"/>
</dbReference>
<dbReference type="InterPro" id="IPR048634">
    <property type="entry name" value="SecD_SecF_C"/>
</dbReference>
<feature type="transmembrane region" description="Helical" evidence="9">
    <location>
        <begin position="700"/>
        <end position="717"/>
    </location>
</feature>
<dbReference type="Gene3D" id="3.30.1360.200">
    <property type="match status" value="1"/>
</dbReference>
<dbReference type="GO" id="GO:0065002">
    <property type="term" value="P:intracellular protein transmembrane transport"/>
    <property type="evidence" value="ECO:0007669"/>
    <property type="project" value="UniProtKB-UniRule"/>
</dbReference>
<dbReference type="InterPro" id="IPR054384">
    <property type="entry name" value="SecDF_P1_head"/>
</dbReference>
<feature type="domain" description="Protein export membrane protein SecD/SecF C-terminal" evidence="12">
    <location>
        <begin position="799"/>
        <end position="989"/>
    </location>
</feature>
<evidence type="ECO:0000256" key="5">
    <source>
        <dbReference type="ARBA" id="ARBA00022927"/>
    </source>
</evidence>
<keyword evidence="8 9" id="KW-0472">Membrane</keyword>
<dbReference type="Pfam" id="PF22599">
    <property type="entry name" value="SecDF_P1_head"/>
    <property type="match status" value="1"/>
</dbReference>
<feature type="transmembrane region" description="Helical" evidence="9">
    <location>
        <begin position="847"/>
        <end position="868"/>
    </location>
</feature>
<evidence type="ECO:0000256" key="8">
    <source>
        <dbReference type="ARBA" id="ARBA00023136"/>
    </source>
</evidence>
<evidence type="ECO:0000256" key="11">
    <source>
        <dbReference type="SAM" id="MobiDB-lite"/>
    </source>
</evidence>
<keyword evidence="2 9" id="KW-0813">Transport</keyword>
<dbReference type="InterPro" id="IPR022813">
    <property type="entry name" value="SecD/SecF_arch_bac"/>
</dbReference>
<dbReference type="GO" id="GO:0043952">
    <property type="term" value="P:protein transport by the Sec complex"/>
    <property type="evidence" value="ECO:0007669"/>
    <property type="project" value="UniProtKB-UniRule"/>
</dbReference>
<keyword evidence="6 9" id="KW-1133">Transmembrane helix</keyword>
<dbReference type="Pfam" id="PF07549">
    <property type="entry name" value="Sec_GG"/>
    <property type="match status" value="2"/>
</dbReference>
<keyword evidence="4 9" id="KW-0812">Transmembrane</keyword>
<sequence length="996" mass="108059">MQGKGFIKFIAIVLAIVCAYALSFTLVASSVEKDAKNYAKGDLAKEKAYLDSMSTEKVYPLLGFTYQSVKSKEINLGLDLKGGMNVTMEISLAELVKSLADNTTDANFNKALQNAQVQLNAGGKDYIKLFVNEFEKLSPGVKLADYFSNQDNATQLKSSASNGEVQSFLEKEATSAIDRSFIILRSRIDGFGVVSPNMQKQEGSNRILIEMPGVQDKERVYKLLQGSAELQFWQVYEVQEVVSLLENINKTLASTLKEPTTTASADTTATPATGGKLAGLEKSATDTTKGGKLAGLGKKDSTAAKAAVAKSNPLFSILSIPTYQGENGQPALRPGPVVGWVAQKDTAKVNAYFKMPEVAASIPSTMKFMWSAKPMEGSKVFELYAIKVTSADGKPDLGGDAISDSRNDFDQKGKPEVTMYMTSEGAAKWKKITAQAAGNVNDENDNKSIAVVLDNSVYTAPRVGGEIPNGVSSISGNFTQEDTKDLSNILKAGKLPAPARIAGSYIVGPTLGAQAIHDGLISFIIAFIVILVFMALYYHRAGWVANFALLLNLFFIMGILVSLGAVLTLPGIAGIVLVIGLSVDANILIFERIREELAQGKNVATAIKEGFKHAMPSIIDSNVTLFILGAILWFFGSGPVQGFATTLCIGILSSLFAAVAISRVVFDSLLNRKIEINFDNNFTRNAFKNVAFNFVGRRKIYYVISTVIIVLGFVFYFKNGGLNLGVDFKGGRTYLVHFDKAVNTEDLKVKLNPVFGNETPEVKTAGEDSQVKITTTFHIEDQNPKTDKVVEDALNKGLAGSKYEIVSSQKVTPIIASDIVNGAFYAVLLSCLFMFIYIVVRFKKWQYGLGAVIALFHDVLMVLSFYTILDGVMPFSLEIGQDFIAAILTVMGYTMTETVVVFDRIREKLKESGKEDLHGEARNNLINFALNSTLSRTILTSLTVFFVLLVIFIFGGDSIRGFIFALLIGRIIGTYSSLCISTPIVIDLGSSAEKKN</sequence>
<evidence type="ECO:0000256" key="4">
    <source>
        <dbReference type="ARBA" id="ARBA00022692"/>
    </source>
</evidence>
<dbReference type="EMBL" id="RBEE01000011">
    <property type="protein sequence ID" value="RNL54573.1"/>
    <property type="molecule type" value="Genomic_DNA"/>
</dbReference>
<feature type="transmembrane region" description="Helical" evidence="9">
    <location>
        <begin position="572"/>
        <end position="590"/>
    </location>
</feature>
<dbReference type="PRINTS" id="PR01755">
    <property type="entry name" value="SECFTRNLCASE"/>
</dbReference>
<feature type="region of interest" description="Disordered" evidence="11">
    <location>
        <begin position="257"/>
        <end position="277"/>
    </location>
</feature>
<dbReference type="HAMAP" id="MF_01464_B">
    <property type="entry name" value="SecF_B"/>
    <property type="match status" value="1"/>
</dbReference>
<evidence type="ECO:0000256" key="9">
    <source>
        <dbReference type="HAMAP-Rule" id="MF_01463"/>
    </source>
</evidence>
<dbReference type="InterPro" id="IPR005665">
    <property type="entry name" value="SecF_bac"/>
</dbReference>
<dbReference type="InterPro" id="IPR055344">
    <property type="entry name" value="SecD_SecF_C_bact"/>
</dbReference>
<evidence type="ECO:0000256" key="3">
    <source>
        <dbReference type="ARBA" id="ARBA00022475"/>
    </source>
</evidence>
<comment type="subunit">
    <text evidence="10">Forms a complex with SecD. Part of the essential Sec protein translocation apparatus which comprises SecA, SecYEG and auxiliary proteins SecDF. Other proteins may also be involved.</text>
</comment>
<feature type="domain" description="Protein export membrane protein SecD/SecF C-terminal" evidence="12">
    <location>
        <begin position="504"/>
        <end position="662"/>
    </location>
</feature>
<comment type="caution">
    <text evidence="9">Lacks conserved residue(s) required for the propagation of feature annotation.</text>
</comment>
<evidence type="ECO:0000256" key="10">
    <source>
        <dbReference type="HAMAP-Rule" id="MF_01464"/>
    </source>
</evidence>
<evidence type="ECO:0000259" key="12">
    <source>
        <dbReference type="Pfam" id="PF02355"/>
    </source>
</evidence>
<dbReference type="NCBIfam" id="NF009585">
    <property type="entry name" value="PRK13024.1-5"/>
    <property type="match status" value="1"/>
</dbReference>
<reference evidence="15 16" key="1">
    <citation type="submission" date="2018-10" db="EMBL/GenBank/DDBJ databases">
        <title>Genome sequencing of Pedobacter jejuensis TNB23.</title>
        <authorList>
            <person name="Cho Y.-J."/>
            <person name="Cho A."/>
            <person name="Kim O.-S."/>
        </authorList>
    </citation>
    <scope>NUCLEOTIDE SEQUENCE [LARGE SCALE GENOMIC DNA]</scope>
    <source>
        <strain evidence="15 16">TNB23</strain>
    </source>
</reference>
<dbReference type="SUPFAM" id="SSF82866">
    <property type="entry name" value="Multidrug efflux transporter AcrB transmembrane domain"/>
    <property type="match status" value="2"/>
</dbReference>
<evidence type="ECO:0000259" key="14">
    <source>
        <dbReference type="Pfam" id="PF22599"/>
    </source>
</evidence>
<name>A0A3N0BXV0_9SPHI</name>
<comment type="caution">
    <text evidence="15">The sequence shown here is derived from an EMBL/GenBank/DDBJ whole genome shotgun (WGS) entry which is preliminary data.</text>
</comment>
<dbReference type="NCBIfam" id="TIGR00966">
    <property type="entry name" value="transloc_SecF"/>
    <property type="match status" value="1"/>
</dbReference>
<protein>
    <recommendedName>
        <fullName evidence="9 10">Multifunctional fusion protein</fullName>
    </recommendedName>
    <domain>
        <recommendedName>
            <fullName evidence="9">Protein translocase subunit SecD</fullName>
        </recommendedName>
    </domain>
    <domain>
        <recommendedName>
            <fullName evidence="10">Protein-export membrane protein SecF</fullName>
        </recommendedName>
    </domain>
</protein>
<feature type="transmembrane region" description="Helical" evidence="9">
    <location>
        <begin position="519"/>
        <end position="538"/>
    </location>
</feature>
<comment type="similarity">
    <text evidence="9">Belongs to the SecD/SecF family. SecD subfamily.</text>
</comment>
<dbReference type="Gene3D" id="3.30.70.3220">
    <property type="match status" value="1"/>
</dbReference>
<comment type="subcellular location">
    <subcellularLocation>
        <location evidence="1 9">Cell membrane</location>
        <topology evidence="1 9">Multi-pass membrane protein</topology>
    </subcellularLocation>
</comment>
<dbReference type="OrthoDB" id="9805019at2"/>
<feature type="transmembrane region" description="Helical" evidence="9">
    <location>
        <begin position="883"/>
        <end position="902"/>
    </location>
</feature>
<comment type="similarity">
    <text evidence="10">Belongs to the SecD/SecF family. SecF subfamily.</text>
</comment>
<dbReference type="NCBIfam" id="TIGR01129">
    <property type="entry name" value="secD"/>
    <property type="match status" value="1"/>
</dbReference>
<keyword evidence="3 9" id="KW-1003">Cell membrane</keyword>
<dbReference type="Pfam" id="PF21760">
    <property type="entry name" value="SecD_1st"/>
    <property type="match status" value="1"/>
</dbReference>
<organism evidence="15 16">
    <name type="scientific">Pedobacter jejuensis</name>
    <dbReference type="NCBI Taxonomy" id="1268550"/>
    <lineage>
        <taxon>Bacteria</taxon>
        <taxon>Pseudomonadati</taxon>
        <taxon>Bacteroidota</taxon>
        <taxon>Sphingobacteriia</taxon>
        <taxon>Sphingobacteriales</taxon>
        <taxon>Sphingobacteriaceae</taxon>
        <taxon>Pedobacter</taxon>
    </lineage>
</organism>
<feature type="transmembrane region" description="Helical" evidence="9">
    <location>
        <begin position="962"/>
        <end position="986"/>
    </location>
</feature>
<feature type="domain" description="SecDF P1 head subdomain" evidence="14">
    <location>
        <begin position="394"/>
        <end position="497"/>
    </location>
</feature>
<accession>A0A3N0BXV0</accession>